<feature type="transmembrane region" description="Helical" evidence="6">
    <location>
        <begin position="309"/>
        <end position="326"/>
    </location>
</feature>
<dbReference type="InterPro" id="IPR053937">
    <property type="entry name" value="GOST_TM"/>
</dbReference>
<protein>
    <recommendedName>
        <fullName evidence="8">GOST seven transmembrane domain-containing protein</fullName>
    </recommendedName>
</protein>
<name>A0AAV7YVA8_9EUKA</name>
<evidence type="ECO:0000256" key="4">
    <source>
        <dbReference type="ARBA" id="ARBA00022989"/>
    </source>
</evidence>
<evidence type="ECO:0000313" key="9">
    <source>
        <dbReference type="EMBL" id="KAJ3433439.1"/>
    </source>
</evidence>
<keyword evidence="4 6" id="KW-1133">Transmembrane helix</keyword>
<evidence type="ECO:0000259" key="8">
    <source>
        <dbReference type="Pfam" id="PF06814"/>
    </source>
</evidence>
<dbReference type="Pfam" id="PF06814">
    <property type="entry name" value="GOST_TM"/>
    <property type="match status" value="1"/>
</dbReference>
<evidence type="ECO:0000313" key="10">
    <source>
        <dbReference type="Proteomes" id="UP001146793"/>
    </source>
</evidence>
<keyword evidence="2 6" id="KW-0812">Transmembrane</keyword>
<sequence>MKSLIFFLFVLPIFARVEYIEILNDDREQLFLNSFVFIDGGTIDFNLQYLKLFGGSTNKQNQSAILPIGFLIKKINSFPSRSTTEHQIECSKLGGAELGENEYLIENSLKRWKEGFQQHIDIKKKGLYGIFFRACLEKEYVSFELKMALKNGNNYLSVGEIKLPSIYLFYSICYSGFVLIWFLFLKFKKKNAKSTRLHSLLSILLIAKLLAMSSRSFEYYSIKNTGVPKGWNIPSYIFSFCRGVLFFATILFFGSGYSSIKSYMSPREKKLLMLVLPVQAMTNIAMIVIEEASPATKDYFTLWDLLKCFDIVCFCLVLFPIAWTINELKAGVNLDNTKTRTIEKFRIFRLFYTITVIYIYITRIVVVIFTRFLTYHFLWVSIFIQELSSLIFIAFVAIQFRPYPNNTYVNVYQKDDSESDEMELQIMTFPKYKKDTDLIKRDIRKKHEGEITEDYENVDY</sequence>
<comment type="caution">
    <text evidence="9">The sequence shown here is derived from an EMBL/GenBank/DDBJ whole genome shotgun (WGS) entry which is preliminary data.</text>
</comment>
<gene>
    <name evidence="9" type="ORF">M0812_22397</name>
</gene>
<dbReference type="GO" id="GO:0005794">
    <property type="term" value="C:Golgi apparatus"/>
    <property type="evidence" value="ECO:0007669"/>
    <property type="project" value="TreeGrafter"/>
</dbReference>
<dbReference type="PANTHER" id="PTHR21229">
    <property type="entry name" value="LUNG SEVEN TRANSMEMBRANE RECEPTOR"/>
    <property type="match status" value="1"/>
</dbReference>
<feature type="transmembrane region" description="Helical" evidence="6">
    <location>
        <begin position="376"/>
        <end position="398"/>
    </location>
</feature>
<reference evidence="9" key="1">
    <citation type="submission" date="2022-08" db="EMBL/GenBank/DDBJ databases">
        <title>Novel sulphate-reducing endosymbionts in the free-living metamonad Anaeramoeba.</title>
        <authorList>
            <person name="Jerlstrom-Hultqvist J."/>
            <person name="Cepicka I."/>
            <person name="Gallot-Lavallee L."/>
            <person name="Salas-Leiva D."/>
            <person name="Curtis B.A."/>
            <person name="Zahonova K."/>
            <person name="Pipaliya S."/>
            <person name="Dacks J."/>
            <person name="Roger A.J."/>
        </authorList>
    </citation>
    <scope>NUCLEOTIDE SEQUENCE</scope>
    <source>
        <strain evidence="9">Busselton2</strain>
    </source>
</reference>
<feature type="transmembrane region" description="Helical" evidence="6">
    <location>
        <begin position="237"/>
        <end position="259"/>
    </location>
</feature>
<feature type="transmembrane region" description="Helical" evidence="6">
    <location>
        <begin position="347"/>
        <end position="370"/>
    </location>
</feature>
<proteinExistence type="predicted"/>
<evidence type="ECO:0000256" key="7">
    <source>
        <dbReference type="SAM" id="SignalP"/>
    </source>
</evidence>
<feature type="transmembrane region" description="Helical" evidence="6">
    <location>
        <begin position="197"/>
        <end position="217"/>
    </location>
</feature>
<feature type="chain" id="PRO_5043428955" description="GOST seven transmembrane domain-containing protein" evidence="7">
    <location>
        <begin position="16"/>
        <end position="460"/>
    </location>
</feature>
<feature type="transmembrane region" description="Helical" evidence="6">
    <location>
        <begin position="167"/>
        <end position="185"/>
    </location>
</feature>
<dbReference type="AlphaFoldDB" id="A0AAV7YVA8"/>
<comment type="subcellular location">
    <subcellularLocation>
        <location evidence="1">Membrane</location>
        <topology evidence="1">Multi-pass membrane protein</topology>
    </subcellularLocation>
</comment>
<evidence type="ECO:0000256" key="1">
    <source>
        <dbReference type="ARBA" id="ARBA00004141"/>
    </source>
</evidence>
<dbReference type="EMBL" id="JANTQA010000047">
    <property type="protein sequence ID" value="KAJ3433439.1"/>
    <property type="molecule type" value="Genomic_DNA"/>
</dbReference>
<dbReference type="GO" id="GO:0016020">
    <property type="term" value="C:membrane"/>
    <property type="evidence" value="ECO:0007669"/>
    <property type="project" value="UniProtKB-SubCell"/>
</dbReference>
<keyword evidence="3 7" id="KW-0732">Signal</keyword>
<evidence type="ECO:0000256" key="3">
    <source>
        <dbReference type="ARBA" id="ARBA00022729"/>
    </source>
</evidence>
<feature type="transmembrane region" description="Helical" evidence="6">
    <location>
        <begin position="271"/>
        <end position="289"/>
    </location>
</feature>
<evidence type="ECO:0000256" key="2">
    <source>
        <dbReference type="ARBA" id="ARBA00022692"/>
    </source>
</evidence>
<evidence type="ECO:0000256" key="5">
    <source>
        <dbReference type="ARBA" id="ARBA00023136"/>
    </source>
</evidence>
<dbReference type="InterPro" id="IPR009637">
    <property type="entry name" value="GPR107/GPR108-like"/>
</dbReference>
<feature type="signal peptide" evidence="7">
    <location>
        <begin position="1"/>
        <end position="15"/>
    </location>
</feature>
<dbReference type="PANTHER" id="PTHR21229:SF2">
    <property type="entry name" value="RE59932P"/>
    <property type="match status" value="1"/>
</dbReference>
<keyword evidence="5 6" id="KW-0472">Membrane</keyword>
<accession>A0AAV7YVA8</accession>
<organism evidence="9 10">
    <name type="scientific">Anaeramoeba flamelloides</name>
    <dbReference type="NCBI Taxonomy" id="1746091"/>
    <lineage>
        <taxon>Eukaryota</taxon>
        <taxon>Metamonada</taxon>
        <taxon>Anaeramoebidae</taxon>
        <taxon>Anaeramoeba</taxon>
    </lineage>
</organism>
<dbReference type="Proteomes" id="UP001146793">
    <property type="component" value="Unassembled WGS sequence"/>
</dbReference>
<feature type="domain" description="GOST seven transmembrane" evidence="8">
    <location>
        <begin position="164"/>
        <end position="406"/>
    </location>
</feature>
<evidence type="ECO:0000256" key="6">
    <source>
        <dbReference type="SAM" id="Phobius"/>
    </source>
</evidence>